<organism evidence="1 2">
    <name type="scientific">Dechloromonas denitrificans</name>
    <dbReference type="NCBI Taxonomy" id="281362"/>
    <lineage>
        <taxon>Bacteria</taxon>
        <taxon>Pseudomonadati</taxon>
        <taxon>Pseudomonadota</taxon>
        <taxon>Betaproteobacteria</taxon>
        <taxon>Rhodocyclales</taxon>
        <taxon>Azonexaceae</taxon>
        <taxon>Dechloromonas</taxon>
    </lineage>
</organism>
<comment type="caution">
    <text evidence="1">The sequence shown here is derived from an EMBL/GenBank/DDBJ whole genome shotgun (WGS) entry which is preliminary data.</text>
</comment>
<dbReference type="SUPFAM" id="SSF56935">
    <property type="entry name" value="Porins"/>
    <property type="match status" value="1"/>
</dbReference>
<dbReference type="AlphaFoldDB" id="A0A133XJC2"/>
<evidence type="ECO:0000313" key="2">
    <source>
        <dbReference type="Proteomes" id="UP000070186"/>
    </source>
</evidence>
<dbReference type="STRING" id="281362.AT959_10090"/>
<evidence type="ECO:0008006" key="3">
    <source>
        <dbReference type="Google" id="ProtNLM"/>
    </source>
</evidence>
<dbReference type="Gene3D" id="2.40.160.10">
    <property type="entry name" value="Porin"/>
    <property type="match status" value="1"/>
</dbReference>
<gene>
    <name evidence="1" type="ORF">AT959_10090</name>
</gene>
<sequence length="424" mass="47461">MFSDMNHRSLLTGVLPFLLVFVQPVQAVDLNWSGFGTLGYVESDASRNYQRFINDSGTIKRDSVLGGQVDVKFDQHWGATVQARLAPSDHYESRWQAALTWAFVSWRPSDDWLIRLGKIRLPLMLNTENLDVGATFDLARLPQEVYSISPMTDVWGVSVSKSWLAETMEWNLEAYTGRADPYWRYYGREVRDGNPTPGSWFIPLEVASSGLVLTARDIGNTFRIGIHEVNASRVGGPSQSEIPYRQVTPNFGFYDMLSSSKVDNLRIPVQTMAASISLPAEVKVTAEYARMKVDSASEGLTRWGAYLAVSKRIGAWTPYVYYAKTKSSSGALDLYQDIDASAERNRRGSALYNYQKLQADIVSPYEQWTGALGTSFRLTPRSIFKAEWAHTQTGVASNFVDAPSGGNSGDMHFNIFSLSYNFTF</sequence>
<name>A0A133XJC2_9RHOO</name>
<accession>A0A133XJC2</accession>
<proteinExistence type="predicted"/>
<reference evidence="1 2" key="1">
    <citation type="submission" date="2015-12" db="EMBL/GenBank/DDBJ databases">
        <title>Nitrous oxide reduction kinetics distinguish bacteria harboring typical versus atypical NosZ.</title>
        <authorList>
            <person name="Yoon S."/>
            <person name="Nissen S."/>
            <person name="Park D."/>
            <person name="Sanford R.A."/>
            <person name="Loeffler F.E."/>
        </authorList>
    </citation>
    <scope>NUCLEOTIDE SEQUENCE [LARGE SCALE GENOMIC DNA]</scope>
    <source>
        <strain evidence="1 2">ATCC BAA-841</strain>
    </source>
</reference>
<dbReference type="InterPro" id="IPR023614">
    <property type="entry name" value="Porin_dom_sf"/>
</dbReference>
<evidence type="ECO:0000313" key="1">
    <source>
        <dbReference type="EMBL" id="KXB31042.1"/>
    </source>
</evidence>
<protein>
    <recommendedName>
        <fullName evidence="3">Porin domain-containing protein</fullName>
    </recommendedName>
</protein>
<dbReference type="EMBL" id="LODL01000019">
    <property type="protein sequence ID" value="KXB31042.1"/>
    <property type="molecule type" value="Genomic_DNA"/>
</dbReference>
<dbReference type="Proteomes" id="UP000070186">
    <property type="component" value="Unassembled WGS sequence"/>
</dbReference>
<keyword evidence="2" id="KW-1185">Reference proteome</keyword>